<evidence type="ECO:0000313" key="3">
    <source>
        <dbReference type="Proteomes" id="UP001497482"/>
    </source>
</evidence>
<organism evidence="2 3">
    <name type="scientific">Knipowitschia caucasica</name>
    <name type="common">Caucasian dwarf goby</name>
    <name type="synonym">Pomatoschistus caucasicus</name>
    <dbReference type="NCBI Taxonomy" id="637954"/>
    <lineage>
        <taxon>Eukaryota</taxon>
        <taxon>Metazoa</taxon>
        <taxon>Chordata</taxon>
        <taxon>Craniata</taxon>
        <taxon>Vertebrata</taxon>
        <taxon>Euteleostomi</taxon>
        <taxon>Actinopterygii</taxon>
        <taxon>Neopterygii</taxon>
        <taxon>Teleostei</taxon>
        <taxon>Neoteleostei</taxon>
        <taxon>Acanthomorphata</taxon>
        <taxon>Gobiaria</taxon>
        <taxon>Gobiiformes</taxon>
        <taxon>Gobioidei</taxon>
        <taxon>Gobiidae</taxon>
        <taxon>Gobiinae</taxon>
        <taxon>Knipowitschia</taxon>
    </lineage>
</organism>
<feature type="compositionally biased region" description="Low complexity" evidence="1">
    <location>
        <begin position="78"/>
        <end position="90"/>
    </location>
</feature>
<feature type="region of interest" description="Disordered" evidence="1">
    <location>
        <begin position="60"/>
        <end position="90"/>
    </location>
</feature>
<evidence type="ECO:0000313" key="2">
    <source>
        <dbReference type="EMBL" id="CAL1589624.1"/>
    </source>
</evidence>
<name>A0AAV2KNJ5_KNICA</name>
<dbReference type="EMBL" id="OZ035841">
    <property type="protein sequence ID" value="CAL1589624.1"/>
    <property type="molecule type" value="Genomic_DNA"/>
</dbReference>
<dbReference type="Proteomes" id="UP001497482">
    <property type="component" value="Chromosome 19"/>
</dbReference>
<proteinExistence type="predicted"/>
<keyword evidence="3" id="KW-1185">Reference proteome</keyword>
<reference evidence="2 3" key="1">
    <citation type="submission" date="2024-04" db="EMBL/GenBank/DDBJ databases">
        <authorList>
            <person name="Waldvogel A.-M."/>
            <person name="Schoenle A."/>
        </authorList>
    </citation>
    <scope>NUCLEOTIDE SEQUENCE [LARGE SCALE GENOMIC DNA]</scope>
</reference>
<sequence length="90" mass="10028">MLLTLQNYNLKWRNTPTDDMDCSPAQRLMARRLKSPLPVSDSLLEPRVVADVSEKLRAKHQKAKLWSPDGKMEERCLPPTGGPSVVPGGC</sequence>
<accession>A0AAV2KNJ5</accession>
<gene>
    <name evidence="2" type="ORF">KC01_LOCUS19249</name>
</gene>
<dbReference type="AlphaFoldDB" id="A0AAV2KNJ5"/>
<evidence type="ECO:0000256" key="1">
    <source>
        <dbReference type="SAM" id="MobiDB-lite"/>
    </source>
</evidence>
<protein>
    <submittedName>
        <fullName evidence="2">Uncharacterized protein</fullName>
    </submittedName>
</protein>